<feature type="transmembrane region" description="Helical" evidence="7">
    <location>
        <begin position="189"/>
        <end position="210"/>
    </location>
</feature>
<evidence type="ECO:0000313" key="8">
    <source>
        <dbReference type="EMBL" id="MFD2866496.1"/>
    </source>
</evidence>
<keyword evidence="9" id="KW-1185">Reference proteome</keyword>
<feature type="transmembrane region" description="Helical" evidence="7">
    <location>
        <begin position="222"/>
        <end position="242"/>
    </location>
</feature>
<comment type="subcellular location">
    <subcellularLocation>
        <location evidence="1">Cell membrane</location>
        <topology evidence="1">Multi-pass membrane protein</topology>
    </subcellularLocation>
</comment>
<evidence type="ECO:0000256" key="6">
    <source>
        <dbReference type="SAM" id="MobiDB-lite"/>
    </source>
</evidence>
<proteinExistence type="predicted"/>
<evidence type="ECO:0000256" key="1">
    <source>
        <dbReference type="ARBA" id="ARBA00004651"/>
    </source>
</evidence>
<dbReference type="PIRSF" id="PIRSF035875">
    <property type="entry name" value="RNase_BN"/>
    <property type="match status" value="1"/>
</dbReference>
<dbReference type="PANTHER" id="PTHR30213:SF1">
    <property type="entry name" value="INNER MEMBRANE PROTEIN YHJD"/>
    <property type="match status" value="1"/>
</dbReference>
<accession>A0ABW5XTL1</accession>
<name>A0ABW5XTL1_9SPHI</name>
<dbReference type="InterPro" id="IPR017039">
    <property type="entry name" value="Virul_fac_BrkB"/>
</dbReference>
<evidence type="ECO:0000313" key="9">
    <source>
        <dbReference type="Proteomes" id="UP001597601"/>
    </source>
</evidence>
<dbReference type="Proteomes" id="UP001597601">
    <property type="component" value="Unassembled WGS sequence"/>
</dbReference>
<organism evidence="8 9">
    <name type="scientific">Mucilaginibacter antarcticus</name>
    <dbReference type="NCBI Taxonomy" id="1855725"/>
    <lineage>
        <taxon>Bacteria</taxon>
        <taxon>Pseudomonadati</taxon>
        <taxon>Bacteroidota</taxon>
        <taxon>Sphingobacteriia</taxon>
        <taxon>Sphingobacteriales</taxon>
        <taxon>Sphingobacteriaceae</taxon>
        <taxon>Mucilaginibacter</taxon>
    </lineage>
</organism>
<dbReference type="NCBIfam" id="TIGR00765">
    <property type="entry name" value="yihY_not_rbn"/>
    <property type="match status" value="1"/>
</dbReference>
<keyword evidence="5 7" id="KW-0472">Membrane</keyword>
<dbReference type="Pfam" id="PF03631">
    <property type="entry name" value="Virul_fac_BrkB"/>
    <property type="match status" value="1"/>
</dbReference>
<keyword evidence="3 7" id="KW-0812">Transmembrane</keyword>
<keyword evidence="2" id="KW-1003">Cell membrane</keyword>
<evidence type="ECO:0000256" key="3">
    <source>
        <dbReference type="ARBA" id="ARBA00022692"/>
    </source>
</evidence>
<feature type="transmembrane region" description="Helical" evidence="7">
    <location>
        <begin position="36"/>
        <end position="59"/>
    </location>
</feature>
<evidence type="ECO:0000256" key="4">
    <source>
        <dbReference type="ARBA" id="ARBA00022989"/>
    </source>
</evidence>
<sequence>MKKFFSIQTLKDWFTIIKAAFKGFGDDLALKYSASLAYYTIFSLAPLLLLLISLAGAILGKDAIQGRVFEEINGLVGNEAAKQIQDMIKNLELSGKSTISIIIGAITLVIGATSVFGEIQESINLIWKVKPKPKKGWIKLLKDRLLSGSMIITLGFLLLVSFVVNGVLLVLSERLKTFLPDITVVLFEAINLVISFGVIAVLFGVIFKVLPDAKLRWRDVRSGAIFTAILFMIGRLLIGLYISGSGTSSTYGAAGSLIVILLWVYYTAAILYFGAEFTRAYADFNGVQIEPAEFAVHIEQTEVERDVKKIPPQHKIGESRKGGKKNTDE</sequence>
<evidence type="ECO:0000256" key="2">
    <source>
        <dbReference type="ARBA" id="ARBA00022475"/>
    </source>
</evidence>
<gene>
    <name evidence="8" type="ORF">ACFSYC_17505</name>
</gene>
<feature type="transmembrane region" description="Helical" evidence="7">
    <location>
        <begin position="254"/>
        <end position="275"/>
    </location>
</feature>
<keyword evidence="4 7" id="KW-1133">Transmembrane helix</keyword>
<evidence type="ECO:0000256" key="5">
    <source>
        <dbReference type="ARBA" id="ARBA00023136"/>
    </source>
</evidence>
<feature type="region of interest" description="Disordered" evidence="6">
    <location>
        <begin position="305"/>
        <end position="329"/>
    </location>
</feature>
<dbReference type="EMBL" id="JBHUON010000027">
    <property type="protein sequence ID" value="MFD2866496.1"/>
    <property type="molecule type" value="Genomic_DNA"/>
</dbReference>
<reference evidence="9" key="1">
    <citation type="journal article" date="2019" name="Int. J. Syst. Evol. Microbiol.">
        <title>The Global Catalogue of Microorganisms (GCM) 10K type strain sequencing project: providing services to taxonomists for standard genome sequencing and annotation.</title>
        <authorList>
            <consortium name="The Broad Institute Genomics Platform"/>
            <consortium name="The Broad Institute Genome Sequencing Center for Infectious Disease"/>
            <person name="Wu L."/>
            <person name="Ma J."/>
        </authorList>
    </citation>
    <scope>NUCLEOTIDE SEQUENCE [LARGE SCALE GENOMIC DNA]</scope>
    <source>
        <strain evidence="9">KCTC 52232</strain>
    </source>
</reference>
<protein>
    <submittedName>
        <fullName evidence="8">YihY/virulence factor BrkB family protein</fullName>
    </submittedName>
</protein>
<dbReference type="PANTHER" id="PTHR30213">
    <property type="entry name" value="INNER MEMBRANE PROTEIN YHJD"/>
    <property type="match status" value="1"/>
</dbReference>
<feature type="transmembrane region" description="Helical" evidence="7">
    <location>
        <begin position="145"/>
        <end position="169"/>
    </location>
</feature>
<dbReference type="RefSeq" id="WP_377130138.1">
    <property type="nucleotide sequence ID" value="NZ_JBHUON010000027.1"/>
</dbReference>
<comment type="caution">
    <text evidence="8">The sequence shown here is derived from an EMBL/GenBank/DDBJ whole genome shotgun (WGS) entry which is preliminary data.</text>
</comment>
<evidence type="ECO:0000256" key="7">
    <source>
        <dbReference type="SAM" id="Phobius"/>
    </source>
</evidence>